<accession>A0A2H3JI30</accession>
<evidence type="ECO:0000256" key="1">
    <source>
        <dbReference type="SAM" id="MobiDB-lite"/>
    </source>
</evidence>
<dbReference type="Proteomes" id="UP000218811">
    <property type="component" value="Unassembled WGS sequence"/>
</dbReference>
<reference evidence="4 5" key="1">
    <citation type="journal article" date="2012" name="Science">
        <title>The Paleozoic origin of enzymatic lignin decomposition reconstructed from 31 fungal genomes.</title>
        <authorList>
            <person name="Floudas D."/>
            <person name="Binder M."/>
            <person name="Riley R."/>
            <person name="Barry K."/>
            <person name="Blanchette R.A."/>
            <person name="Henrissat B."/>
            <person name="Martinez A.T."/>
            <person name="Otillar R."/>
            <person name="Spatafora J.W."/>
            <person name="Yadav J.S."/>
            <person name="Aerts A."/>
            <person name="Benoit I."/>
            <person name="Boyd A."/>
            <person name="Carlson A."/>
            <person name="Copeland A."/>
            <person name="Coutinho P.M."/>
            <person name="de Vries R.P."/>
            <person name="Ferreira P."/>
            <person name="Findley K."/>
            <person name="Foster B."/>
            <person name="Gaskell J."/>
            <person name="Glotzer D."/>
            <person name="Gorecki P."/>
            <person name="Heitman J."/>
            <person name="Hesse C."/>
            <person name="Hori C."/>
            <person name="Igarashi K."/>
            <person name="Jurgens J.A."/>
            <person name="Kallen N."/>
            <person name="Kersten P."/>
            <person name="Kohler A."/>
            <person name="Kuees U."/>
            <person name="Kumar T.K.A."/>
            <person name="Kuo A."/>
            <person name="LaButti K."/>
            <person name="Larrondo L.F."/>
            <person name="Lindquist E."/>
            <person name="Ling A."/>
            <person name="Lombard V."/>
            <person name="Lucas S."/>
            <person name="Lundell T."/>
            <person name="Martin R."/>
            <person name="McLaughlin D.J."/>
            <person name="Morgenstern I."/>
            <person name="Morin E."/>
            <person name="Murat C."/>
            <person name="Nagy L.G."/>
            <person name="Nolan M."/>
            <person name="Ohm R.A."/>
            <person name="Patyshakuliyeva A."/>
            <person name="Rokas A."/>
            <person name="Ruiz-Duenas F.J."/>
            <person name="Sabat G."/>
            <person name="Salamov A."/>
            <person name="Samejima M."/>
            <person name="Schmutz J."/>
            <person name="Slot J.C."/>
            <person name="St John F."/>
            <person name="Stenlid J."/>
            <person name="Sun H."/>
            <person name="Sun S."/>
            <person name="Syed K."/>
            <person name="Tsang A."/>
            <person name="Wiebenga A."/>
            <person name="Young D."/>
            <person name="Pisabarro A."/>
            <person name="Eastwood D.C."/>
            <person name="Martin F."/>
            <person name="Cullen D."/>
            <person name="Grigoriev I.V."/>
            <person name="Hibbett D.S."/>
        </authorList>
    </citation>
    <scope>NUCLEOTIDE SEQUENCE [LARGE SCALE GENOMIC DNA]</scope>
    <source>
        <strain evidence="4 5">MD-104</strain>
    </source>
</reference>
<dbReference type="EMBL" id="KB468118">
    <property type="protein sequence ID" value="PCH41832.1"/>
    <property type="molecule type" value="Genomic_DNA"/>
</dbReference>
<proteinExistence type="predicted"/>
<dbReference type="EMBL" id="KB468087">
    <property type="protein sequence ID" value="PCH40644.1"/>
    <property type="molecule type" value="Genomic_DNA"/>
</dbReference>
<dbReference type="AlphaFoldDB" id="A0A2H3JI30"/>
<organism evidence="4 5">
    <name type="scientific">Wolfiporia cocos (strain MD-104)</name>
    <name type="common">Brown rot fungus</name>
    <dbReference type="NCBI Taxonomy" id="742152"/>
    <lineage>
        <taxon>Eukaryota</taxon>
        <taxon>Fungi</taxon>
        <taxon>Dikarya</taxon>
        <taxon>Basidiomycota</taxon>
        <taxon>Agaricomycotina</taxon>
        <taxon>Agaricomycetes</taxon>
        <taxon>Polyporales</taxon>
        <taxon>Phaeolaceae</taxon>
        <taxon>Wolfiporia</taxon>
    </lineage>
</organism>
<evidence type="ECO:0000313" key="2">
    <source>
        <dbReference type="EMBL" id="PCH39673.1"/>
    </source>
</evidence>
<keyword evidence="5" id="KW-1185">Reference proteome</keyword>
<evidence type="ECO:0000313" key="4">
    <source>
        <dbReference type="EMBL" id="PCH41832.1"/>
    </source>
</evidence>
<evidence type="ECO:0000313" key="5">
    <source>
        <dbReference type="Proteomes" id="UP000218811"/>
    </source>
</evidence>
<evidence type="ECO:0000313" key="3">
    <source>
        <dbReference type="EMBL" id="PCH40644.1"/>
    </source>
</evidence>
<gene>
    <name evidence="2" type="ORF">WOLCODRAFT_141360</name>
    <name evidence="3" type="ORF">WOLCODRAFT_29698</name>
    <name evidence="4" type="ORF">WOLCODRAFT_29707</name>
</gene>
<protein>
    <submittedName>
        <fullName evidence="4">Uncharacterized protein</fullName>
    </submittedName>
</protein>
<name>A0A2H3JI30_WOLCO</name>
<dbReference type="EMBL" id="KB468031">
    <property type="protein sequence ID" value="PCH39673.1"/>
    <property type="molecule type" value="Genomic_DNA"/>
</dbReference>
<sequence>MKLADTTIDAIRRRLRYTHLPPPTRNAGRPYEHTPKRTALRAHAQTDGPYEHTPKRSKRTTT</sequence>
<feature type="region of interest" description="Disordered" evidence="1">
    <location>
        <begin position="18"/>
        <end position="62"/>
    </location>
</feature>